<accession>A0A2S4Q0S6</accession>
<keyword evidence="2" id="KW-0472">Membrane</keyword>
<organism evidence="3 4">
    <name type="scientific">Erysiphe pulchra</name>
    <dbReference type="NCBI Taxonomy" id="225359"/>
    <lineage>
        <taxon>Eukaryota</taxon>
        <taxon>Fungi</taxon>
        <taxon>Dikarya</taxon>
        <taxon>Ascomycota</taxon>
        <taxon>Pezizomycotina</taxon>
        <taxon>Leotiomycetes</taxon>
        <taxon>Erysiphales</taxon>
        <taxon>Erysiphaceae</taxon>
        <taxon>Erysiphe</taxon>
    </lineage>
</organism>
<evidence type="ECO:0000256" key="1">
    <source>
        <dbReference type="SAM" id="MobiDB-lite"/>
    </source>
</evidence>
<protein>
    <submittedName>
        <fullName evidence="3">Uncharacterized protein</fullName>
    </submittedName>
</protein>
<feature type="compositionally biased region" description="Basic and acidic residues" evidence="1">
    <location>
        <begin position="212"/>
        <end position="244"/>
    </location>
</feature>
<comment type="caution">
    <text evidence="3">The sequence shown here is derived from an EMBL/GenBank/DDBJ whole genome shotgun (WGS) entry which is preliminary data.</text>
</comment>
<dbReference type="STRING" id="225359.A0A2S4Q0S6"/>
<gene>
    <name evidence="3" type="ORF">EPUL_002218</name>
</gene>
<dbReference type="OrthoDB" id="5376312at2759"/>
<dbReference type="EMBL" id="PEDP01000056">
    <property type="protein sequence ID" value="POS87899.1"/>
    <property type="molecule type" value="Genomic_DNA"/>
</dbReference>
<evidence type="ECO:0000313" key="4">
    <source>
        <dbReference type="Proteomes" id="UP000237438"/>
    </source>
</evidence>
<feature type="region of interest" description="Disordered" evidence="1">
    <location>
        <begin position="112"/>
        <end position="131"/>
    </location>
</feature>
<keyword evidence="2" id="KW-0812">Transmembrane</keyword>
<feature type="region of interest" description="Disordered" evidence="1">
    <location>
        <begin position="212"/>
        <end position="252"/>
    </location>
</feature>
<feature type="transmembrane region" description="Helical" evidence="2">
    <location>
        <begin position="56"/>
        <end position="77"/>
    </location>
</feature>
<reference evidence="3 4" key="1">
    <citation type="submission" date="2017-10" db="EMBL/GenBank/DDBJ databases">
        <title>Development of genomic resources for the powdery mildew, Erysiphe pulchra.</title>
        <authorList>
            <person name="Wadl P.A."/>
            <person name="Mack B.M."/>
            <person name="Moore G."/>
            <person name="Beltz S.B."/>
        </authorList>
    </citation>
    <scope>NUCLEOTIDE SEQUENCE [LARGE SCALE GENOMIC DNA]</scope>
    <source>
        <strain evidence="3">Cflorida</strain>
    </source>
</reference>
<proteinExistence type="predicted"/>
<sequence length="539" mass="60569">MWSKKSLKVFLKSRQLLPEVPPNTTSNVVDPVNTLIPISSPSGPNLHRNADSQTPIVAITAASLATIVAFIFAFYILRHCREIRKASNSSSKNNIFKSLWLKTKLSRKKDRLSSINEQEASPREHVAEASDSGSLEMAINFERPNRAASFRSVITLPSYIPTARQDEQVLGREGERGGIDVVVEFPTTADEEERQREEEMEALYQVRLARRRENETREERRRTRRATRERGESSTPRENRENRRNTNLPGQTIEELRAAHERLKTSRQRAVSIVSYAELGVARHDGSRLNPGTPEIEQIGLLGDAASISANPYTRGRNGSVPSIGSMSSEIPYPLITQFSNTSNSHHFPSSAQSDVPPYVFSSEPEHNLTPSPLFMTHIWDSPRTNINRANLNVQSSILSSSDTNNVEQNVFSENIPPDYREIPLESPMESEELPPNYSFANRQDNQPNKKESVTDPPISELLEGNSNFENAVSRSDRNEPDNSTTCPSSNSISDRPQLKRNSRSDLRELPELRTQVVPSIQINLASPTVDRRSENPLE</sequence>
<evidence type="ECO:0000313" key="3">
    <source>
        <dbReference type="EMBL" id="POS87899.1"/>
    </source>
</evidence>
<feature type="compositionally biased region" description="Basic and acidic residues" evidence="1">
    <location>
        <begin position="503"/>
        <end position="512"/>
    </location>
</feature>
<keyword evidence="2" id="KW-1133">Transmembrane helix</keyword>
<dbReference type="Proteomes" id="UP000237438">
    <property type="component" value="Unassembled WGS sequence"/>
</dbReference>
<feature type="region of interest" description="Disordered" evidence="1">
    <location>
        <begin position="428"/>
        <end position="513"/>
    </location>
</feature>
<evidence type="ECO:0000256" key="2">
    <source>
        <dbReference type="SAM" id="Phobius"/>
    </source>
</evidence>
<dbReference type="AlphaFoldDB" id="A0A2S4Q0S6"/>
<name>A0A2S4Q0S6_9PEZI</name>
<keyword evidence="4" id="KW-1185">Reference proteome</keyword>
<feature type="compositionally biased region" description="Polar residues" evidence="1">
    <location>
        <begin position="465"/>
        <end position="474"/>
    </location>
</feature>
<feature type="compositionally biased region" description="Polar residues" evidence="1">
    <location>
        <begin position="482"/>
        <end position="495"/>
    </location>
</feature>